<dbReference type="GO" id="GO:0044550">
    <property type="term" value="P:secondary metabolite biosynthetic process"/>
    <property type="evidence" value="ECO:0007669"/>
    <property type="project" value="TreeGrafter"/>
</dbReference>
<evidence type="ECO:0000256" key="2">
    <source>
        <dbReference type="ARBA" id="ARBA00022553"/>
    </source>
</evidence>
<dbReference type="PROSITE" id="PS00455">
    <property type="entry name" value="AMP_BINDING"/>
    <property type="match status" value="1"/>
</dbReference>
<dbReference type="InterPro" id="IPR020806">
    <property type="entry name" value="PKS_PP-bd"/>
</dbReference>
<feature type="region of interest" description="Disordered" evidence="4">
    <location>
        <begin position="1318"/>
        <end position="1349"/>
    </location>
</feature>
<dbReference type="Gene3D" id="2.30.38.10">
    <property type="entry name" value="Luciferase, Domain 3"/>
    <property type="match status" value="1"/>
</dbReference>
<organism evidence="6 7">
    <name type="scientific">Rhizobium rhizogenes NBRC 13257</name>
    <dbReference type="NCBI Taxonomy" id="1220581"/>
    <lineage>
        <taxon>Bacteria</taxon>
        <taxon>Pseudomonadati</taxon>
        <taxon>Pseudomonadota</taxon>
        <taxon>Alphaproteobacteria</taxon>
        <taxon>Hyphomicrobiales</taxon>
        <taxon>Rhizobiaceae</taxon>
        <taxon>Rhizobium/Agrobacterium group</taxon>
        <taxon>Rhizobium</taxon>
    </lineage>
</organism>
<dbReference type="SUPFAM" id="SSF56801">
    <property type="entry name" value="Acetyl-CoA synthetase-like"/>
    <property type="match status" value="1"/>
</dbReference>
<dbReference type="GO" id="GO:0003824">
    <property type="term" value="F:catalytic activity"/>
    <property type="evidence" value="ECO:0007669"/>
    <property type="project" value="InterPro"/>
</dbReference>
<dbReference type="InterPro" id="IPR020845">
    <property type="entry name" value="AMP-binding_CS"/>
</dbReference>
<dbReference type="InterPro" id="IPR009081">
    <property type="entry name" value="PP-bd_ACP"/>
</dbReference>
<dbReference type="GO" id="GO:0031177">
    <property type="term" value="F:phosphopantetheine binding"/>
    <property type="evidence" value="ECO:0007669"/>
    <property type="project" value="InterPro"/>
</dbReference>
<dbReference type="PANTHER" id="PTHR45527">
    <property type="entry name" value="NONRIBOSOMAL PEPTIDE SYNTHETASE"/>
    <property type="match status" value="1"/>
</dbReference>
<dbReference type="InterPro" id="IPR001242">
    <property type="entry name" value="Condensation_dom"/>
</dbReference>
<dbReference type="InterPro" id="IPR023213">
    <property type="entry name" value="CAT-like_dom_sf"/>
</dbReference>
<dbReference type="Gene3D" id="1.10.1200.10">
    <property type="entry name" value="ACP-like"/>
    <property type="match status" value="2"/>
</dbReference>
<dbReference type="EMBL" id="BAYX01000006">
    <property type="protein sequence ID" value="GAJ93590.1"/>
    <property type="molecule type" value="Genomic_DNA"/>
</dbReference>
<evidence type="ECO:0000259" key="5">
    <source>
        <dbReference type="PROSITE" id="PS50075"/>
    </source>
</evidence>
<sequence>MSYLVDESADAFDQLSNAAGRTYPTGTEARLSMSQEQAWFLEMLVPDSIAYNFQAVLNLHGELDIGALERALGRLVERHQSLSTVFVDHGGEPQQRIEDAWQVTLPVVDLSKTADSMRDAYAASLIRMETAQKIDVGTLPLMRWVLFKHGDHDHSLLHIEHHLIHDGWSFRLFLGELSHFYNEERGRPELAALEPAIQFIDYCNWERAWLDSSAGRVGREFWRRRLTDWSAHGHSPFPQAQARVTGLDFVGSSVSVPFPAELASRLKHYASVNKATLFETMFSLFASVVGTRSGNTRQIVGTAVANRDIHGIQNTIGMLVNMLPLRVELQGDTRWPTLLERVKDEIRTACAYSHVPFSSMVADLKPARVANLLPYIQVGFSFHNSMTRQLEFDGLDVDIVEGLSNGSAKFDLNVIVVFDDEARPEAGGRFLLEYSTSSTNETGVVSLMDEFFAFANAWLANPETHLKDVVHASSAAEATNERASAEDDDGAFWAAQIETDAGELVPDQLGALVGTELRFDRLDVALAREPLERLRQSCETVGITPAVALFALHATSLARFSGNLDVLAGLVADNDVQALKTLLPVAVHVDPTASFAVTFRTAEELCRRACEHYARSPDVLSAVIDAWQQSSGRSAASLLQSAFGVANDVEGISAAGRARIEMIVRTEGDDPVLSVRYASNLFSKHAVKLLVEDFSRMLDAAAASLDTTLQQAGAALDDNRLRAISEGVRPLCQQSTLHEIFESWVAIQPDSVAVRSGVCVWTYAELDARANEIAERLLSNGVQPGEAVAVCMPRSPWLIAALLGILKAGGCYLSIDATLPDARRDWQLREADVAHVLVDASAPAFADHIAVHRIDGTLVESLAGVRPASRPRVDTDARCYYMFTSGSTGEPKATASDHRAVINLVTNTDYLKIGQDDRLLVFAPLAFDASTFEIWGALLNGAQLVVQPGALASLEELGDTLATQQVSILWLTSALFQGMVEQHPEVLAGARRVLTGGDVVSADAMRAFFAAGGRQLTIAYGPTEGTVFTTAYTLDAAEEVSGRALIGRPIAHRDLYVVDVFGNLASEGVPGELYVGGGVTGEYLKRPELSKERFVRLPWLSEHTLFRSGDVGRWTTDGQVEFLGRRDSQIKIRGFRIETGEIEQAIRGLEGVAHCAVIVRAQGVDKQLVAFVAPVRGVTLSGSAIRDALRQALPDYMVPLNVYSIERLPTTPSGKLNKRALLELAAQPNPVFVDEPDTEAVSLERLITPIWADVLKLDKVERHQDFFAIGGHSLAGMRIMSRLSKTLGRRLPLDMLFRYPTVASFAEAIKSGGEVSRQLLPDHTSPVRGHSIEPSPTTSSDKPNKRALSEPTPQLAAISADVPDIAAGSLEGLIAPVWADVLKLDKVERHQDFFAIGGHSLAGMRIMSRLSKTLGRRLPLDMLFRYPTVASFAEAITDGHDVAHL</sequence>
<keyword evidence="3" id="KW-0479">Metal-binding</keyword>
<dbReference type="PANTHER" id="PTHR45527:SF1">
    <property type="entry name" value="FATTY ACID SYNTHASE"/>
    <property type="match status" value="1"/>
</dbReference>
<dbReference type="CDD" id="cd19531">
    <property type="entry name" value="LCL_NRPS-like"/>
    <property type="match status" value="1"/>
</dbReference>
<protein>
    <recommendedName>
        <fullName evidence="5">Carrier domain-containing protein</fullName>
    </recommendedName>
</protein>
<dbReference type="RefSeq" id="WP_042472603.1">
    <property type="nucleotide sequence ID" value="NZ_BAYX01000006.1"/>
</dbReference>
<dbReference type="Pfam" id="PF00501">
    <property type="entry name" value="AMP-binding"/>
    <property type="match status" value="1"/>
</dbReference>
<dbReference type="InterPro" id="IPR036736">
    <property type="entry name" value="ACP-like_sf"/>
</dbReference>
<dbReference type="Gene3D" id="3.30.300.30">
    <property type="match status" value="1"/>
</dbReference>
<comment type="caution">
    <text evidence="6">The sequence shown here is derived from an EMBL/GenBank/DDBJ whole genome shotgun (WGS) entry which is preliminary data.</text>
</comment>
<reference evidence="6 7" key="1">
    <citation type="submission" date="2014-05" db="EMBL/GenBank/DDBJ databases">
        <title>Whole genome shotgun sequence of Rhizobium rhizogenes NBRC 13257.</title>
        <authorList>
            <person name="Katano-Makiyama Y."/>
            <person name="Hosoyama A."/>
            <person name="Hashimoto M."/>
            <person name="Hosoyama Y."/>
            <person name="Noguchi M."/>
            <person name="Tsuchikane K."/>
            <person name="Kimura A."/>
            <person name="Ohji S."/>
            <person name="Ichikawa N."/>
            <person name="Yamazoe A."/>
            <person name="Fujita N."/>
        </authorList>
    </citation>
    <scope>NUCLEOTIDE SEQUENCE [LARGE SCALE GENOMIC DNA]</scope>
    <source>
        <strain evidence="6 7">NBRC 13257</strain>
    </source>
</reference>
<dbReference type="SUPFAM" id="SSF47336">
    <property type="entry name" value="ACP-like"/>
    <property type="match status" value="2"/>
</dbReference>
<dbReference type="Pfam" id="PF00550">
    <property type="entry name" value="PP-binding"/>
    <property type="match status" value="2"/>
</dbReference>
<dbReference type="Gene3D" id="3.30.559.30">
    <property type="entry name" value="Nonribosomal peptide synthetase, condensation domain"/>
    <property type="match status" value="2"/>
</dbReference>
<keyword evidence="2" id="KW-0597">Phosphoprotein</keyword>
<dbReference type="Gene3D" id="3.30.559.10">
    <property type="entry name" value="Chloramphenicol acetyltransferase-like domain"/>
    <property type="match status" value="1"/>
</dbReference>
<dbReference type="CDD" id="cd12117">
    <property type="entry name" value="A_NRPS_Srf_like"/>
    <property type="match status" value="1"/>
</dbReference>
<dbReference type="NCBIfam" id="TIGR01733">
    <property type="entry name" value="AA-adenyl-dom"/>
    <property type="match status" value="1"/>
</dbReference>
<name>A0AA87Q5M5_RHIRH</name>
<keyword evidence="1" id="KW-0596">Phosphopantetheine</keyword>
<dbReference type="GO" id="GO:0005737">
    <property type="term" value="C:cytoplasm"/>
    <property type="evidence" value="ECO:0007669"/>
    <property type="project" value="TreeGrafter"/>
</dbReference>
<evidence type="ECO:0000256" key="4">
    <source>
        <dbReference type="SAM" id="MobiDB-lite"/>
    </source>
</evidence>
<dbReference type="Pfam" id="PF00668">
    <property type="entry name" value="Condensation"/>
    <property type="match status" value="1"/>
</dbReference>
<evidence type="ECO:0000256" key="3">
    <source>
        <dbReference type="ARBA" id="ARBA00022723"/>
    </source>
</evidence>
<dbReference type="InterPro" id="IPR045851">
    <property type="entry name" value="AMP-bd_C_sf"/>
</dbReference>
<dbReference type="GO" id="GO:0046872">
    <property type="term" value="F:metal ion binding"/>
    <property type="evidence" value="ECO:0007669"/>
    <property type="project" value="UniProtKB-KW"/>
</dbReference>
<dbReference type="GO" id="GO:0043041">
    <property type="term" value="P:amino acid activation for nonribosomal peptide biosynthetic process"/>
    <property type="evidence" value="ECO:0007669"/>
    <property type="project" value="TreeGrafter"/>
</dbReference>
<dbReference type="Proteomes" id="UP000026941">
    <property type="component" value="Unassembled WGS sequence"/>
</dbReference>
<dbReference type="InterPro" id="IPR025110">
    <property type="entry name" value="AMP-bd_C"/>
</dbReference>
<evidence type="ECO:0000313" key="7">
    <source>
        <dbReference type="Proteomes" id="UP000026941"/>
    </source>
</evidence>
<dbReference type="Gene3D" id="3.40.50.980">
    <property type="match status" value="2"/>
</dbReference>
<dbReference type="PROSITE" id="PS50075">
    <property type="entry name" value="CARRIER"/>
    <property type="match status" value="2"/>
</dbReference>
<dbReference type="SUPFAM" id="SSF52777">
    <property type="entry name" value="CoA-dependent acyltransferases"/>
    <property type="match status" value="3"/>
</dbReference>
<dbReference type="InterPro" id="IPR000873">
    <property type="entry name" value="AMP-dep_synth/lig_dom"/>
</dbReference>
<feature type="domain" description="Carrier" evidence="5">
    <location>
        <begin position="1365"/>
        <end position="1440"/>
    </location>
</feature>
<evidence type="ECO:0000313" key="6">
    <source>
        <dbReference type="EMBL" id="GAJ93590.1"/>
    </source>
</evidence>
<gene>
    <name evidence="6" type="ORF">RRH01S_06_02110</name>
</gene>
<dbReference type="Pfam" id="PF13193">
    <property type="entry name" value="AMP-binding_C"/>
    <property type="match status" value="1"/>
</dbReference>
<dbReference type="SMART" id="SM00823">
    <property type="entry name" value="PKS_PP"/>
    <property type="match status" value="2"/>
</dbReference>
<evidence type="ECO:0000256" key="1">
    <source>
        <dbReference type="ARBA" id="ARBA00022450"/>
    </source>
</evidence>
<dbReference type="InterPro" id="IPR010071">
    <property type="entry name" value="AA_adenyl_dom"/>
</dbReference>
<proteinExistence type="predicted"/>
<accession>A0AA87Q5M5</accession>
<feature type="domain" description="Carrier" evidence="5">
    <location>
        <begin position="1238"/>
        <end position="1313"/>
    </location>
</feature>